<dbReference type="PROSITE" id="PS50909">
    <property type="entry name" value="GAT"/>
    <property type="match status" value="1"/>
</dbReference>
<dbReference type="PIRSF" id="PIRSF036948">
    <property type="entry name" value="TOM1"/>
    <property type="match status" value="1"/>
</dbReference>
<dbReference type="GO" id="GO:0043328">
    <property type="term" value="P:protein transport to vacuole involved in ubiquitin-dependent protein catabolic process via the multivesicular body sorting pathway"/>
    <property type="evidence" value="ECO:0007669"/>
    <property type="project" value="InterPro"/>
</dbReference>
<dbReference type="PANTHER" id="PTHR45898">
    <property type="entry name" value="TOM1-LIKE PROTEIN"/>
    <property type="match status" value="1"/>
</dbReference>
<evidence type="ECO:0000256" key="6">
    <source>
        <dbReference type="SAM" id="MobiDB-lite"/>
    </source>
</evidence>
<organism evidence="9 10">
    <name type="scientific">Lithospermum erythrorhizon</name>
    <name type="common">Purple gromwell</name>
    <name type="synonym">Lithospermum officinale var. erythrorhizon</name>
    <dbReference type="NCBI Taxonomy" id="34254"/>
    <lineage>
        <taxon>Eukaryota</taxon>
        <taxon>Viridiplantae</taxon>
        <taxon>Streptophyta</taxon>
        <taxon>Embryophyta</taxon>
        <taxon>Tracheophyta</taxon>
        <taxon>Spermatophyta</taxon>
        <taxon>Magnoliopsida</taxon>
        <taxon>eudicotyledons</taxon>
        <taxon>Gunneridae</taxon>
        <taxon>Pentapetalae</taxon>
        <taxon>asterids</taxon>
        <taxon>lamiids</taxon>
        <taxon>Boraginales</taxon>
        <taxon>Boraginaceae</taxon>
        <taxon>Boraginoideae</taxon>
        <taxon>Lithospermeae</taxon>
        <taxon>Lithospermum</taxon>
    </lineage>
</organism>
<dbReference type="InterPro" id="IPR044836">
    <property type="entry name" value="TOL_plant"/>
</dbReference>
<dbReference type="EMBL" id="BAABME010002196">
    <property type="protein sequence ID" value="GAA0153520.1"/>
    <property type="molecule type" value="Genomic_DNA"/>
</dbReference>
<feature type="compositionally biased region" description="Low complexity" evidence="6">
    <location>
        <begin position="451"/>
        <end position="463"/>
    </location>
</feature>
<dbReference type="Gene3D" id="1.25.40.90">
    <property type="match status" value="1"/>
</dbReference>
<dbReference type="CDD" id="cd03561">
    <property type="entry name" value="VHS"/>
    <property type="match status" value="1"/>
</dbReference>
<reference evidence="9 10" key="1">
    <citation type="submission" date="2024-01" db="EMBL/GenBank/DDBJ databases">
        <title>The complete chloroplast genome sequence of Lithospermum erythrorhizon: insights into the phylogenetic relationship among Boraginaceae species and the maternal lineages of purple gromwells.</title>
        <authorList>
            <person name="Okada T."/>
            <person name="Watanabe K."/>
        </authorList>
    </citation>
    <scope>NUCLEOTIDE SEQUENCE [LARGE SCALE GENOMIC DNA]</scope>
</reference>
<dbReference type="GO" id="GO:0005737">
    <property type="term" value="C:cytoplasm"/>
    <property type="evidence" value="ECO:0007669"/>
    <property type="project" value="UniProtKB-ARBA"/>
</dbReference>
<gene>
    <name evidence="9" type="ORF">LIER_11737</name>
</gene>
<feature type="compositionally biased region" description="Low complexity" evidence="6">
    <location>
        <begin position="373"/>
        <end position="390"/>
    </location>
</feature>
<evidence type="ECO:0000259" key="7">
    <source>
        <dbReference type="PROSITE" id="PS50179"/>
    </source>
</evidence>
<dbReference type="SUPFAM" id="SSF48464">
    <property type="entry name" value="ENTH/VHS domain"/>
    <property type="match status" value="1"/>
</dbReference>
<evidence type="ECO:0000313" key="9">
    <source>
        <dbReference type="EMBL" id="GAA0153520.1"/>
    </source>
</evidence>
<evidence type="ECO:0000259" key="8">
    <source>
        <dbReference type="PROSITE" id="PS50909"/>
    </source>
</evidence>
<dbReference type="InterPro" id="IPR008942">
    <property type="entry name" value="ENTH_VHS"/>
</dbReference>
<keyword evidence="4" id="KW-0653">Protein transport</keyword>
<name>A0AAV3PP80_LITER</name>
<dbReference type="GO" id="GO:0035091">
    <property type="term" value="F:phosphatidylinositol binding"/>
    <property type="evidence" value="ECO:0007669"/>
    <property type="project" value="InterPro"/>
</dbReference>
<proteinExistence type="inferred from homology"/>
<evidence type="ECO:0000256" key="1">
    <source>
        <dbReference type="ARBA" id="ARBA00004170"/>
    </source>
</evidence>
<keyword evidence="5" id="KW-0472">Membrane</keyword>
<feature type="compositionally biased region" description="Pro residues" evidence="6">
    <location>
        <begin position="329"/>
        <end position="338"/>
    </location>
</feature>
<dbReference type="SMART" id="SM00288">
    <property type="entry name" value="VHS"/>
    <property type="match status" value="1"/>
</dbReference>
<dbReference type="InterPro" id="IPR002014">
    <property type="entry name" value="VHS_dom"/>
</dbReference>
<feature type="region of interest" description="Disordered" evidence="6">
    <location>
        <begin position="288"/>
        <end position="488"/>
    </location>
</feature>
<feature type="compositionally biased region" description="Pro residues" evidence="6">
    <location>
        <begin position="423"/>
        <end position="436"/>
    </location>
</feature>
<dbReference type="Gene3D" id="1.20.58.160">
    <property type="match status" value="1"/>
</dbReference>
<comment type="similarity">
    <text evidence="2">Belongs to the TOM1 family.</text>
</comment>
<protein>
    <submittedName>
        <fullName evidence="9">Transporter</fullName>
    </submittedName>
</protein>
<sequence>MANNAAVCAERATSDMLIGPDWAINIELCDMLNMDPGQAKEALKILKKRLAHKNPKIQLLALFVLETLSKNCGEFIFPQIVERDILHDMVKIVKKKPDLQVREKILTLIDSWQEALGGPRARFPQYYTAYNELKAAGVEFPPPEENSVPLFTPPQSHPIVETPSPYEEAAIQASLQTEDPGLSLSEIQSAEGLADVLNEMLGALGPQEREGLKQEVIVDLVEQCRSYQKRVMILVNSTTDEELLGKGLALNDNLQRVLRLHDEIAKGSVAPPTAATGFTEAPVPLMNVNHEDDESEDDFSQLARRSSRDTSQGMKPVKEKSNITRVSPFLPPPPPPTNPTSSGSGSFDYLSGDVYESGSSPGLSLTKPSLVQPDSSKSPISTSSSSPADDFINPTASMFTSNPVHDELPPATKSADQVLPAPWGAPSPGFLPPPPSKHNQRQHFFEQHQTGSPPLSSSGSGSSYDNFVEKTQNLSLNTSKPKKDEKAEDVLFKDLVDFAKSKSSSPKPPRSF</sequence>
<feature type="domain" description="GAT" evidence="8">
    <location>
        <begin position="178"/>
        <end position="266"/>
    </location>
</feature>
<dbReference type="FunFam" id="1.25.40.90:FF:000028">
    <property type="entry name" value="TOM1-like protein 2"/>
    <property type="match status" value="1"/>
</dbReference>
<evidence type="ECO:0000256" key="2">
    <source>
        <dbReference type="ARBA" id="ARBA00007708"/>
    </source>
</evidence>
<feature type="compositionally biased region" description="Polar residues" evidence="6">
    <location>
        <begin position="469"/>
        <end position="479"/>
    </location>
</feature>
<comment type="subcellular location">
    <subcellularLocation>
        <location evidence="1">Membrane</location>
        <topology evidence="1">Peripheral membrane protein</topology>
    </subcellularLocation>
</comment>
<dbReference type="SUPFAM" id="SSF89009">
    <property type="entry name" value="GAT-like domain"/>
    <property type="match status" value="1"/>
</dbReference>
<feature type="compositionally biased region" description="Polar residues" evidence="6">
    <location>
        <begin position="357"/>
        <end position="369"/>
    </location>
</feature>
<dbReference type="InterPro" id="IPR038425">
    <property type="entry name" value="GAT_sf"/>
</dbReference>
<dbReference type="InterPro" id="IPR014645">
    <property type="entry name" value="TOM1"/>
</dbReference>
<dbReference type="GO" id="GO:0043130">
    <property type="term" value="F:ubiquitin binding"/>
    <property type="evidence" value="ECO:0007669"/>
    <property type="project" value="InterPro"/>
</dbReference>
<comment type="caution">
    <text evidence="9">The sequence shown here is derived from an EMBL/GenBank/DDBJ whole genome shotgun (WGS) entry which is preliminary data.</text>
</comment>
<dbReference type="Pfam" id="PF03127">
    <property type="entry name" value="GAT"/>
    <property type="match status" value="1"/>
</dbReference>
<feature type="domain" description="VHS" evidence="7">
    <location>
        <begin position="12"/>
        <end position="141"/>
    </location>
</feature>
<keyword evidence="10" id="KW-1185">Reference proteome</keyword>
<feature type="compositionally biased region" description="Polar residues" evidence="6">
    <location>
        <begin position="394"/>
        <end position="403"/>
    </location>
</feature>
<dbReference type="PANTHER" id="PTHR45898:SF14">
    <property type="entry name" value="TOM1-LIKE PROTEIN 4"/>
    <property type="match status" value="1"/>
</dbReference>
<dbReference type="CDD" id="cd14231">
    <property type="entry name" value="GAT_GGA-like_plant"/>
    <property type="match status" value="1"/>
</dbReference>
<dbReference type="InterPro" id="IPR004152">
    <property type="entry name" value="GAT_dom"/>
</dbReference>
<dbReference type="Pfam" id="PF00790">
    <property type="entry name" value="VHS"/>
    <property type="match status" value="1"/>
</dbReference>
<dbReference type="AlphaFoldDB" id="A0AAV3PP80"/>
<dbReference type="PROSITE" id="PS50179">
    <property type="entry name" value="VHS"/>
    <property type="match status" value="1"/>
</dbReference>
<evidence type="ECO:0000256" key="5">
    <source>
        <dbReference type="ARBA" id="ARBA00023136"/>
    </source>
</evidence>
<evidence type="ECO:0000256" key="3">
    <source>
        <dbReference type="ARBA" id="ARBA00022448"/>
    </source>
</evidence>
<accession>A0AAV3PP80</accession>
<evidence type="ECO:0000313" key="10">
    <source>
        <dbReference type="Proteomes" id="UP001454036"/>
    </source>
</evidence>
<dbReference type="GO" id="GO:0016020">
    <property type="term" value="C:membrane"/>
    <property type="evidence" value="ECO:0007669"/>
    <property type="project" value="UniProtKB-SubCell"/>
</dbReference>
<keyword evidence="3" id="KW-0813">Transport</keyword>
<evidence type="ECO:0000256" key="4">
    <source>
        <dbReference type="ARBA" id="ARBA00022927"/>
    </source>
</evidence>
<dbReference type="Proteomes" id="UP001454036">
    <property type="component" value="Unassembled WGS sequence"/>
</dbReference>